<name>A0A1B1U9A8_9BRAD</name>
<dbReference type="AlphaFoldDB" id="A0A1B1U9A8"/>
<sequence length="255" mass="28869">MANSPLGVIKIPVDGAWDIEDLRDLSESLSETYGLFYPLVAADEDTRERLQDLVRKHFWSGDIESRHFGRRLYKAIPEEDSLKLKSFRYASPGLMELSGVLMLLLLLSRVARSWIATGSAGIDLWKKVDDFFKKRKQLQRPKKKFEMSDELADHSDDARELVFEVGKMLGFDNASCVKLINVVGNPISALKFLVAAANEARKLADLQKTGLLVLPQSDAPISIQGPETATQRTREGIPVERRRRRRKTEDEDEPT</sequence>
<reference evidence="2 3" key="1">
    <citation type="submission" date="2016-07" db="EMBL/GenBank/DDBJ databases">
        <title>Complete genome sequence of Bradyrhizobium icense LMTR 13T, a potential inoculant strain isolated from lima bean (Phaseolus lunatus) in Peru.</title>
        <authorList>
            <person name="Ormeno-Orrillo E."/>
            <person name="Duran D."/>
            <person name="Rogel M.A."/>
            <person name="Rey L."/>
            <person name="Imperial J."/>
            <person name="Ruiz-Argueso T."/>
            <person name="Martinez-Romero E."/>
        </authorList>
    </citation>
    <scope>NUCLEOTIDE SEQUENCE [LARGE SCALE GENOMIC DNA]</scope>
    <source>
        <strain evidence="2 3">LMTR 13</strain>
    </source>
</reference>
<dbReference type="OrthoDB" id="8566307at2"/>
<evidence type="ECO:0000313" key="3">
    <source>
        <dbReference type="Proteomes" id="UP000092839"/>
    </source>
</evidence>
<proteinExistence type="predicted"/>
<dbReference type="KEGG" id="bic:LMTR13_03360"/>
<dbReference type="RefSeq" id="WP_065726669.1">
    <property type="nucleotide sequence ID" value="NZ_CP016428.1"/>
</dbReference>
<dbReference type="Proteomes" id="UP000092839">
    <property type="component" value="Chromosome"/>
</dbReference>
<organism evidence="2 3">
    <name type="scientific">Bradyrhizobium icense</name>
    <dbReference type="NCBI Taxonomy" id="1274631"/>
    <lineage>
        <taxon>Bacteria</taxon>
        <taxon>Pseudomonadati</taxon>
        <taxon>Pseudomonadota</taxon>
        <taxon>Alphaproteobacteria</taxon>
        <taxon>Hyphomicrobiales</taxon>
        <taxon>Nitrobacteraceae</taxon>
        <taxon>Bradyrhizobium</taxon>
    </lineage>
</organism>
<dbReference type="STRING" id="1274631.LMTR13_03360"/>
<dbReference type="EMBL" id="CP016428">
    <property type="protein sequence ID" value="ANV99359.1"/>
    <property type="molecule type" value="Genomic_DNA"/>
</dbReference>
<accession>A0A1B1U9A8</accession>
<evidence type="ECO:0000256" key="1">
    <source>
        <dbReference type="SAM" id="MobiDB-lite"/>
    </source>
</evidence>
<feature type="region of interest" description="Disordered" evidence="1">
    <location>
        <begin position="220"/>
        <end position="255"/>
    </location>
</feature>
<gene>
    <name evidence="2" type="ORF">LMTR13_03360</name>
</gene>
<protein>
    <submittedName>
        <fullName evidence="2">Uncharacterized protein</fullName>
    </submittedName>
</protein>
<keyword evidence="3" id="KW-1185">Reference proteome</keyword>
<evidence type="ECO:0000313" key="2">
    <source>
        <dbReference type="EMBL" id="ANV99359.1"/>
    </source>
</evidence>